<feature type="region of interest" description="Disordered" evidence="8">
    <location>
        <begin position="1"/>
        <end position="83"/>
    </location>
</feature>
<dbReference type="InterPro" id="IPR001589">
    <property type="entry name" value="Actinin_actin-bd_CS"/>
</dbReference>
<dbReference type="GO" id="GO:0007097">
    <property type="term" value="P:nuclear migration"/>
    <property type="evidence" value="ECO:0007669"/>
    <property type="project" value="TreeGrafter"/>
</dbReference>
<dbReference type="SUPFAM" id="SSF47576">
    <property type="entry name" value="Calponin-homology domain, CH-domain"/>
    <property type="match status" value="1"/>
</dbReference>
<evidence type="ECO:0000256" key="1">
    <source>
        <dbReference type="ARBA" id="ARBA00004370"/>
    </source>
</evidence>
<keyword evidence="11" id="KW-1185">Reference proteome</keyword>
<feature type="region of interest" description="Disordered" evidence="8">
    <location>
        <begin position="628"/>
        <end position="653"/>
    </location>
</feature>
<feature type="compositionally biased region" description="Basic and acidic residues" evidence="8">
    <location>
        <begin position="390"/>
        <end position="403"/>
    </location>
</feature>
<keyword evidence="7" id="KW-0175">Coiled coil</keyword>
<keyword evidence="4" id="KW-1133">Transmembrane helix</keyword>
<dbReference type="GO" id="GO:0005640">
    <property type="term" value="C:nuclear outer membrane"/>
    <property type="evidence" value="ECO:0007669"/>
    <property type="project" value="TreeGrafter"/>
</dbReference>
<evidence type="ECO:0000259" key="9">
    <source>
        <dbReference type="PROSITE" id="PS50021"/>
    </source>
</evidence>
<evidence type="ECO:0000313" key="10">
    <source>
        <dbReference type="EMBL" id="CAF3041055.1"/>
    </source>
</evidence>
<feature type="compositionally biased region" description="Pro residues" evidence="8">
    <location>
        <begin position="50"/>
        <end position="66"/>
    </location>
</feature>
<dbReference type="GO" id="GO:0051015">
    <property type="term" value="F:actin filament binding"/>
    <property type="evidence" value="ECO:0007669"/>
    <property type="project" value="TreeGrafter"/>
</dbReference>
<dbReference type="EMBL" id="HG994588">
    <property type="protein sequence ID" value="CAF3041055.1"/>
    <property type="molecule type" value="Genomic_DNA"/>
</dbReference>
<dbReference type="GO" id="GO:0005737">
    <property type="term" value="C:cytoplasm"/>
    <property type="evidence" value="ECO:0007669"/>
    <property type="project" value="TreeGrafter"/>
</dbReference>
<keyword evidence="6" id="KW-0009">Actin-binding</keyword>
<evidence type="ECO:0000256" key="8">
    <source>
        <dbReference type="SAM" id="MobiDB-lite"/>
    </source>
</evidence>
<feature type="coiled-coil region" evidence="7">
    <location>
        <begin position="2095"/>
        <end position="2122"/>
    </location>
</feature>
<dbReference type="Pfam" id="PF00307">
    <property type="entry name" value="CH"/>
    <property type="match status" value="2"/>
</dbReference>
<keyword evidence="2" id="KW-0812">Transmembrane</keyword>
<dbReference type="GO" id="GO:0008285">
    <property type="term" value="P:negative regulation of cell population proliferation"/>
    <property type="evidence" value="ECO:0007669"/>
    <property type="project" value="TreeGrafter"/>
</dbReference>
<reference evidence="10" key="1">
    <citation type="submission" date="2021-02" db="EMBL/GenBank/DDBJ databases">
        <authorList>
            <person name="Bekaert M."/>
        </authorList>
    </citation>
    <scope>NUCLEOTIDE SEQUENCE</scope>
    <source>
        <strain evidence="10">IoA-00</strain>
    </source>
</reference>
<evidence type="ECO:0000256" key="2">
    <source>
        <dbReference type="ARBA" id="ARBA00022692"/>
    </source>
</evidence>
<feature type="compositionally biased region" description="Polar residues" evidence="8">
    <location>
        <begin position="23"/>
        <end position="36"/>
    </location>
</feature>
<evidence type="ECO:0000256" key="6">
    <source>
        <dbReference type="ARBA" id="ARBA00023203"/>
    </source>
</evidence>
<feature type="region of interest" description="Disordered" evidence="8">
    <location>
        <begin position="206"/>
        <end position="339"/>
    </location>
</feature>
<dbReference type="Pfam" id="PF25034">
    <property type="entry name" value="Spectrin_SYNE1"/>
    <property type="match status" value="1"/>
</dbReference>
<dbReference type="Gene3D" id="1.10.418.10">
    <property type="entry name" value="Calponin-like domain"/>
    <property type="match status" value="2"/>
</dbReference>
<evidence type="ECO:0000256" key="5">
    <source>
        <dbReference type="ARBA" id="ARBA00023136"/>
    </source>
</evidence>
<dbReference type="InterPro" id="IPR036872">
    <property type="entry name" value="CH_dom_sf"/>
</dbReference>
<evidence type="ECO:0000313" key="11">
    <source>
        <dbReference type="Proteomes" id="UP000675881"/>
    </source>
</evidence>
<keyword evidence="5" id="KW-0472">Membrane</keyword>
<feature type="coiled-coil region" evidence="7">
    <location>
        <begin position="3613"/>
        <end position="3640"/>
    </location>
</feature>
<gene>
    <name evidence="10" type="ORF">LSAA_14677</name>
</gene>
<dbReference type="InterPro" id="IPR057057">
    <property type="entry name" value="Spectrin_SYNE1"/>
</dbReference>
<feature type="domain" description="Calponin-homology (CH)" evidence="9">
    <location>
        <begin position="505"/>
        <end position="609"/>
    </location>
</feature>
<comment type="subcellular location">
    <subcellularLocation>
        <location evidence="1">Membrane</location>
    </subcellularLocation>
</comment>
<feature type="region of interest" description="Disordered" evidence="8">
    <location>
        <begin position="444"/>
        <end position="466"/>
    </location>
</feature>
<dbReference type="PROSITE" id="PS50021">
    <property type="entry name" value="CH"/>
    <property type="match status" value="2"/>
</dbReference>
<feature type="compositionally biased region" description="Basic and acidic residues" evidence="8">
    <location>
        <begin position="206"/>
        <end position="218"/>
    </location>
</feature>
<dbReference type="GO" id="GO:0034993">
    <property type="term" value="C:meiotic nuclear membrane microtubule tethering complex"/>
    <property type="evidence" value="ECO:0007669"/>
    <property type="project" value="TreeGrafter"/>
</dbReference>
<dbReference type="PANTHER" id="PTHR47535:SF1">
    <property type="entry name" value="NESPRIN-1"/>
    <property type="match status" value="1"/>
</dbReference>
<dbReference type="SMART" id="SM00033">
    <property type="entry name" value="CH"/>
    <property type="match status" value="2"/>
</dbReference>
<dbReference type="Gene3D" id="1.20.58.60">
    <property type="match status" value="10"/>
</dbReference>
<dbReference type="Proteomes" id="UP000675881">
    <property type="component" value="Chromosome 9"/>
</dbReference>
<sequence length="4058" mass="466933">MSTPRNSRTTIKRGAESPVHYEGQQQQPRLSSTRKTSPGPGSIYRTMPLSSPPSHPGGPTAPPPSIIRPIPQHHGVSLPGYNSSSPRAFSPITVPKVNQSPAMSPVPFSPISMQRYSSSVYEYESTDLTSSVSQATADIIASQSQDYVDEQLAEFQEQILRLQARGPPKRFSIFLFPWITTGKEKKQVHLLLEYVLKLHILVKKKTDATDRTSEDPRRHSIPRASLASSPTPMIRDTSPSAEEMDPEKTGTKRKTKRRSKERSESRSGPSSSPLPRFNPGKSPQLPPRPPSVISQEDVSSWKTFSSDEQKEGFLSKLRQRRSSGSSISSIERAVAQSPKKVHVVHLEEVDEMHSPSSPEFPSSLIGKMDISIEEEEEGVVDKEISFVDVEEQRKRTPDPDYDKTSVVSSGNGSLGRRKPDPSHRFSLLPQHFHHPRATKSELNFHMHPRTPSTPSPRLSQRAPSSDSFFGRNIGSPQGQIWYHTYTNESFPNRDSIFGNPSGGSSSSVDGRMSHIRDEQERVQKKTFVNWINSYLCKHSPPMKVLSGENLPMEKSRVLKRPHFLSNCNTALEFLKSKRIKLVNINASDVVDGRPPVVLGLIWTIILYFQIEENTRVLEKLGHRYGSPHVDGRSRSQMGHATDDSSDDRSSRKVNEKWKAGAKRALLQWCQSWRDGNAFIGMVNGIKPGSVDVKAMVKEENKTRLETAFYVAECKLGIARLLDPEDVDVDSPDEKSIMTYVAQFLHRYPEGEEVEGDFVSAEQQFNELRTWLTTTVDFFEQMHKGSNTKFNLRSYSDYDNFKSEFLQKKEVFDRLNHLMNSNKTVGINEEIWNEVDTNWKKVQAQARHWQWLLDSTLPGEFGEIGDWLNKAEALIYSDDIPLSLNEESAAIVNQKLEEHKDFFSNLHSVCMQFQNAVSSSPLVHEIQEGQLRSMSQRLDNIESLSEIREVRLKYLEHKCCIAREDNVQEIMDQYRTFVSQSKIFQEFEKAYHDFEQVCDEYKKRGGIGSGESAHIDNFILNIAKHVSVWSDKFEILDRTVAFLVATCDPVVSQELQTEFKNISTNWEKLFQNAGKEYIHGSNINRTKSDYESGLENLDRWLRKAEGLLCQKQSLNSSNDIKDSLEVLMNLHSEISKMEEVFKKISKCFQLLVKELSQEDIEKMMLVLKKEKENFVIVRSMIPSKVQLYHHLFTQLEAINENEKIILDWCNETNALITYSPIKEKVEDIKRTLSSVPSVQATYSSLKNVHLSILKNIHGRDDFDTFHLEERINHISYLFTDTVNKLKSLEVELLKGNDAWDKFHESENKINSWMVKAESLMAVRKFESRSSVVSHKEFFDNPEGNTLMNQFLQVARDLGPHIQSKEEKNNTGLTIQNIEAKWKNIRDMFPLHLIKAEFRLDEESFDKYLKEIDKHMSEEGIAFQKDDHHNIETLIQNHNTYFESGEPVKNAQSLLLNLDALSKAYKSLSKDNDDSLVRAYGLRSQEWSDLMDKRIHLFAQLEKVPEQWNEYEHKFHEMINWMNSVELTLNKMFQGEPTPEDFSSEKAKFDSLCEDIDAKREDMQWLVQSLNQLMSHRPNKEGLAEQARLEELVTRYKSMIPLIDKTKQKIDVYSRSYQFKSDVVEVKYMLENLTSSSIPSISEAFSKEDDTFIQKLINEQENIVQKLEEYRSPILKLLQQGKDLQKHKNCPSFLKEVVKDLESKWNDAYSLTVDRLKTFKDGSIAISTSDHGLLVEDLKNKSALRNEIKSNTGDLIRKMKMILEELETVSEDSKCRFDLEISDIELDLQKLFDECDQKLNYLKDLDVKWNTFNKGMGDLKEWIVKAKSQLQQILESDMSPEDRMKLLCELKNEVITKTDIVCDLERGIEGLLNGSVDNNVDKINEIRGDVECVRKDVNELETKIVEKNEMARLDLDNWNEYKAFVNEEIKPCLERAELRIAVGLTRPHNLNDVKTARTDIASFEDECNPIQNKLEIAFKKMNEIHSKTSADHEVDALKSKWHSVKSTLDQWNQKMENLEKSWDKFNEDSEKLNSWLETIKKDLSHLSDASASDPQEINGIIQKLKEMSINIAQRQSVILNLTQDCDSICLNLNHEGVIRMREKLSDLKSKMSKLSEENRCVMEKISDSFALIQDFEFKVDGFEAWLKSIENSIGQLNEIPAENINSALDTTHDLSQQHQDKKFDLDKIKKELDVHNSSTEDGLTFGFGTQNPYHLFHIYNILLIKSFSSEELEIAGSELDNLAVQCQTRKSEGSDDEEIAVKSKTYVIKSGKPMSILLLVADILQKIVDLKNFFGEKEKQLHQTDDKWDEFKLAEKNLADWLQLILHKVQKISIADSSIDSLKDAAKEVSSLIQDCKDQESLRDNYYNIGKELMSLDSSQVNVLQDALSEAGSKWEKVYNLLHEQESKSKALIGMWQQCNQQGIDLKEQLDQCQDSYNALNSIDKLKKARHPFEMFYKRQTQLIQELQTVPSFDVSSLKKEIQTVQQKFSFLGTNLKLKLNKFESQIVIWKQINANMEEFLSWNKDTQNSLNDGLINVSDVEAVRSKLDRFHHDFPLYSNQCNAGIFAKLNQIIEINEEKTNIFGDEKDKCNKELHITEELAKKLEASLRDVDSSSKVLKSNMSDALTWLINLQKLTLDLENFDDRLIPITQDIKNLHERYEGSEVNNLMKDLGNLEKKYDALSSQVSKIMSTLFGLLEKRYSDKVQDLLKCISLNKEKVAWCSPDPDSDKFALNSKLETLSEIRDALKQLIDSNEDLKILSKILLKLVDEDKVKEINETIYCLDNGIAEIQNELISVNDLLNSAIALFNKYALKMEEASNWIKETEESIKTNLIADLESAKQISGDCEQIENNILSYEPNVTELVELSKEILRKHPASRAGGTADHIKSKYEHFKATISEQLSNIKDLIKNQSAQKNYIDAYEKWLKNCKNELKEFENIDDLKSKQLTIKKLTKLKEIISGKDIGHKLLERAISEGENLFSYIPKNDRETIRCQIREMRDGWEDLIDYMNVIQKNVAGLAMQWSSFDESFEQAKNWLESSNKKLNNAKQDVNSHYTILENMRLKSEELNNCMAMDALKTCSNEYETLKSNVCEQIDIWKGYVTEHEDYRTELEKVADFINNSDKEYTVLCVDAPTAASEIEEEDRIEMLSSIIGCDGSVVTGLKEAKIKLQAVNHHTLPDGKEILKKELSDLEQKWKNTLSSAKELKEKITACSSKKAKAKKSLNELGDWVVEMELKLKNSSSLKDNSKEKQNHLLELENLQKRIAKKADDFKHVSVEISESDNDIQQQLASLNNRYQYLKKNIKDLIIRYGVFVKDHSSFDVDFTNFMEWMRGVKEDLNSFGELNGDLKVLQTRKMNIEALEEIKNSENLKYDSISELGEKLYSHTSASGKEVIRGSLKNLRCQWDELTSNLQSASLSLEKCLQQFSDFTTLQEKLTKWLKDIERAMQGHTELKSSLPEKKGQLQNHSIVHQEITSHNGLVDSVCTKAQDLVDQTQDTALNAYIHSIKLLFQNIGLKSKDLMDKLKGCVEDHENYITQFKHFIEFFANQSDLVSQCGDIMGEKVELDHKTSLLNELKENKVLGDKLLGELDQSCLTVCKSTALKGCDYLKEELNQIKENWNTHEALIDELEINIEKANGQWDQFHSDLDKHLEWFKKYESFFKDQTLMNNLIEKEERLKFFDKKRNDVIFYEKVIDDFVNSSHTLIQNTGAERLKPAVTQVSNRYQLLHVMSKEVLAKWQAFAEEHELFDHKRNDVCIWLENLESKIDSALRESNIEIKSKLLSSVLVEDENAISKLNAVSSIGERLYPDTGSQGRDKIRQILKDLRSRWDIIVERAHNLQKKQDVQLRAWVNYRESLEQAQSWLDSVVAEIGDKNFCIPLIEIVNEKGAAVVETNPHADVDEIQHEIENNMEDAIDSIQVYQDLQKVHMEWQKNMWDSLSLCTDYNGNKNLLDSRVKKIKQMEKQRIDESNDVLSKMTNLISDLEKNQNMLGLKVKEELSRDLSSIQFDFQKFTSSIKDVECALLDRLNQWTEYEGQLEKLLSWLNESENIDEVLFS</sequence>
<dbReference type="PROSITE" id="PS00019">
    <property type="entry name" value="ACTININ_1"/>
    <property type="match status" value="1"/>
</dbReference>
<dbReference type="InterPro" id="IPR002017">
    <property type="entry name" value="Spectrin_repeat"/>
</dbReference>
<dbReference type="PANTHER" id="PTHR47535">
    <property type="entry name" value="MUSCLE-SPECIFIC PROTEIN 300 KDA, ISOFORM G"/>
    <property type="match status" value="1"/>
</dbReference>
<evidence type="ECO:0000256" key="3">
    <source>
        <dbReference type="ARBA" id="ARBA00022737"/>
    </source>
</evidence>
<feature type="compositionally biased region" description="Basic residues" evidence="8">
    <location>
        <begin position="251"/>
        <end position="260"/>
    </location>
</feature>
<organism evidence="10 11">
    <name type="scientific">Lepeophtheirus salmonis</name>
    <name type="common">Salmon louse</name>
    <name type="synonym">Caligus salmonis</name>
    <dbReference type="NCBI Taxonomy" id="72036"/>
    <lineage>
        <taxon>Eukaryota</taxon>
        <taxon>Metazoa</taxon>
        <taxon>Ecdysozoa</taxon>
        <taxon>Arthropoda</taxon>
        <taxon>Crustacea</taxon>
        <taxon>Multicrustacea</taxon>
        <taxon>Hexanauplia</taxon>
        <taxon>Copepoda</taxon>
        <taxon>Siphonostomatoida</taxon>
        <taxon>Caligidae</taxon>
        <taxon>Lepeophtheirus</taxon>
    </lineage>
</organism>
<dbReference type="InterPro" id="IPR001715">
    <property type="entry name" value="CH_dom"/>
</dbReference>
<dbReference type="PROSITE" id="PS00020">
    <property type="entry name" value="ACTININ_2"/>
    <property type="match status" value="1"/>
</dbReference>
<name>A0A7R8HE32_LEPSM</name>
<feature type="coiled-coil region" evidence="7">
    <location>
        <begin position="1881"/>
        <end position="1908"/>
    </location>
</feature>
<dbReference type="InterPro" id="IPR018159">
    <property type="entry name" value="Spectrin/alpha-actinin"/>
</dbReference>
<feature type="compositionally biased region" description="Polar residues" evidence="8">
    <location>
        <begin position="292"/>
        <end position="304"/>
    </location>
</feature>
<dbReference type="InterPro" id="IPR052403">
    <property type="entry name" value="LINC-complex_assoc"/>
</dbReference>
<dbReference type="SMART" id="SM00150">
    <property type="entry name" value="SPEC"/>
    <property type="match status" value="7"/>
</dbReference>
<evidence type="ECO:0000256" key="4">
    <source>
        <dbReference type="ARBA" id="ARBA00022989"/>
    </source>
</evidence>
<protein>
    <submittedName>
        <fullName evidence="10">SYNE1</fullName>
    </submittedName>
</protein>
<keyword evidence="3" id="KW-0677">Repeat</keyword>
<dbReference type="CDD" id="cd00176">
    <property type="entry name" value="SPEC"/>
    <property type="match status" value="3"/>
</dbReference>
<feature type="compositionally biased region" description="Basic and acidic residues" evidence="8">
    <location>
        <begin position="640"/>
        <end position="653"/>
    </location>
</feature>
<proteinExistence type="predicted"/>
<dbReference type="SUPFAM" id="SSF46966">
    <property type="entry name" value="Spectrin repeat"/>
    <property type="match status" value="13"/>
</dbReference>
<dbReference type="OrthoDB" id="18740at2759"/>
<dbReference type="Pfam" id="PF00435">
    <property type="entry name" value="Spectrin"/>
    <property type="match status" value="3"/>
</dbReference>
<evidence type="ECO:0000256" key="7">
    <source>
        <dbReference type="SAM" id="Coils"/>
    </source>
</evidence>
<feature type="region of interest" description="Disordered" evidence="8">
    <location>
        <begin position="390"/>
        <end position="429"/>
    </location>
</feature>
<feature type="domain" description="Calponin-homology (CH)" evidence="9">
    <location>
        <begin position="643"/>
        <end position="748"/>
    </location>
</feature>
<feature type="coiled-coil region" evidence="7">
    <location>
        <begin position="3188"/>
        <end position="3309"/>
    </location>
</feature>
<accession>A0A7R8HE32</accession>